<dbReference type="PATRIC" id="fig|512763.3.peg.2954"/>
<keyword evidence="5 6" id="KW-0472">Membrane</keyword>
<evidence type="ECO:0000256" key="3">
    <source>
        <dbReference type="ARBA" id="ARBA00022692"/>
    </source>
</evidence>
<dbReference type="RefSeq" id="WP_062544307.1">
    <property type="nucleotide sequence ID" value="NZ_CP012643.1"/>
</dbReference>
<keyword evidence="3 6" id="KW-0812">Transmembrane</keyword>
<comment type="subcellular location">
    <subcellularLocation>
        <location evidence="1">Membrane</location>
        <topology evidence="1">Multi-pass membrane protein</topology>
    </subcellularLocation>
</comment>
<feature type="transmembrane region" description="Helical" evidence="6">
    <location>
        <begin position="68"/>
        <end position="89"/>
    </location>
</feature>
<evidence type="ECO:0000259" key="7">
    <source>
        <dbReference type="Pfam" id="PF04138"/>
    </source>
</evidence>
<dbReference type="PANTHER" id="PTHR38459:SF1">
    <property type="entry name" value="PROPHAGE BACTOPRENOL-LINKED GLUCOSE TRANSLOCASE HOMOLOG"/>
    <property type="match status" value="1"/>
</dbReference>
<dbReference type="InterPro" id="IPR007267">
    <property type="entry name" value="GtrA_DPMS_TM"/>
</dbReference>
<dbReference type="EMBL" id="CP012643">
    <property type="protein sequence ID" value="ALI99797.1"/>
    <property type="molecule type" value="Genomic_DNA"/>
</dbReference>
<evidence type="ECO:0000313" key="8">
    <source>
        <dbReference type="EMBL" id="ALI99797.1"/>
    </source>
</evidence>
<feature type="transmembrane region" description="Helical" evidence="6">
    <location>
        <begin position="95"/>
        <end position="115"/>
    </location>
</feature>
<organism evidence="8 9">
    <name type="scientific">Rufibacter tibetensis</name>
    <dbReference type="NCBI Taxonomy" id="512763"/>
    <lineage>
        <taxon>Bacteria</taxon>
        <taxon>Pseudomonadati</taxon>
        <taxon>Bacteroidota</taxon>
        <taxon>Cytophagia</taxon>
        <taxon>Cytophagales</taxon>
        <taxon>Hymenobacteraceae</taxon>
        <taxon>Rufibacter</taxon>
    </lineage>
</organism>
<evidence type="ECO:0000313" key="9">
    <source>
        <dbReference type="Proteomes" id="UP000061382"/>
    </source>
</evidence>
<evidence type="ECO:0000256" key="2">
    <source>
        <dbReference type="ARBA" id="ARBA00009399"/>
    </source>
</evidence>
<sequence>MLTFLKAQTASVGATVVDFVVTVLAVEFFGLWYVMANLIGTVSGGITHFALGRTWVFHSENPNVKAQAIRYFLIWNGSLVLNAVGIFLITHYSGISYIISKVITSIVVGIGYNYVMQKSFVFK</sequence>
<protein>
    <recommendedName>
        <fullName evidence="7">GtrA/DPMS transmembrane domain-containing protein</fullName>
    </recommendedName>
</protein>
<evidence type="ECO:0000256" key="1">
    <source>
        <dbReference type="ARBA" id="ARBA00004141"/>
    </source>
</evidence>
<keyword evidence="4 6" id="KW-1133">Transmembrane helix</keyword>
<dbReference type="STRING" id="512763.DC20_13445"/>
<accession>A0A0P0CDE3</accession>
<keyword evidence="9" id="KW-1185">Reference proteome</keyword>
<dbReference type="PANTHER" id="PTHR38459">
    <property type="entry name" value="PROPHAGE BACTOPRENOL-LINKED GLUCOSE TRANSLOCASE HOMOLOG"/>
    <property type="match status" value="1"/>
</dbReference>
<evidence type="ECO:0000256" key="4">
    <source>
        <dbReference type="ARBA" id="ARBA00022989"/>
    </source>
</evidence>
<feature type="domain" description="GtrA/DPMS transmembrane" evidence="7">
    <location>
        <begin position="12"/>
        <end position="122"/>
    </location>
</feature>
<comment type="similarity">
    <text evidence="2">Belongs to the GtrA family.</text>
</comment>
<dbReference type="OrthoDB" id="961506at2"/>
<dbReference type="Proteomes" id="UP000061382">
    <property type="component" value="Chromosome"/>
</dbReference>
<evidence type="ECO:0000256" key="5">
    <source>
        <dbReference type="ARBA" id="ARBA00023136"/>
    </source>
</evidence>
<feature type="transmembrane region" description="Helical" evidence="6">
    <location>
        <begin position="38"/>
        <end position="56"/>
    </location>
</feature>
<dbReference type="KEGG" id="rti:DC20_13445"/>
<dbReference type="AlphaFoldDB" id="A0A0P0CDE3"/>
<dbReference type="Pfam" id="PF04138">
    <property type="entry name" value="GtrA_DPMS_TM"/>
    <property type="match status" value="1"/>
</dbReference>
<evidence type="ECO:0000256" key="6">
    <source>
        <dbReference type="SAM" id="Phobius"/>
    </source>
</evidence>
<gene>
    <name evidence="8" type="ORF">DC20_13445</name>
</gene>
<dbReference type="InterPro" id="IPR051401">
    <property type="entry name" value="GtrA_CellWall_Glycosyl"/>
</dbReference>
<proteinExistence type="inferred from homology"/>
<dbReference type="GO" id="GO:0000271">
    <property type="term" value="P:polysaccharide biosynthetic process"/>
    <property type="evidence" value="ECO:0007669"/>
    <property type="project" value="InterPro"/>
</dbReference>
<name>A0A0P0CDE3_9BACT</name>
<reference evidence="8 9" key="1">
    <citation type="submission" date="2015-08" db="EMBL/GenBank/DDBJ databases">
        <title>Complete genome sequence of Rufibacter tibetensis strain 1351t, a radiation-resistant bacterium from tibet plateau.</title>
        <authorList>
            <person name="Dai J."/>
        </authorList>
    </citation>
    <scope>NUCLEOTIDE SEQUENCE [LARGE SCALE GENOMIC DNA]</scope>
    <source>
        <strain evidence="8 9">1351</strain>
    </source>
</reference>
<dbReference type="GO" id="GO:0005886">
    <property type="term" value="C:plasma membrane"/>
    <property type="evidence" value="ECO:0007669"/>
    <property type="project" value="TreeGrafter"/>
</dbReference>